<evidence type="ECO:0000313" key="3">
    <source>
        <dbReference type="Proteomes" id="UP001362999"/>
    </source>
</evidence>
<feature type="compositionally biased region" description="Basic and acidic residues" evidence="1">
    <location>
        <begin position="22"/>
        <end position="31"/>
    </location>
</feature>
<comment type="caution">
    <text evidence="2">The sequence shown here is derived from an EMBL/GenBank/DDBJ whole genome shotgun (WGS) entry which is preliminary data.</text>
</comment>
<feature type="region of interest" description="Disordered" evidence="1">
    <location>
        <begin position="125"/>
        <end position="204"/>
    </location>
</feature>
<dbReference type="Proteomes" id="UP001362999">
    <property type="component" value="Unassembled WGS sequence"/>
</dbReference>
<reference evidence="2 3" key="1">
    <citation type="journal article" date="2024" name="J Genomics">
        <title>Draft genome sequencing and assembly of Favolaschia claudopus CIRM-BRFM 2984 isolated from oak limbs.</title>
        <authorList>
            <person name="Navarro D."/>
            <person name="Drula E."/>
            <person name="Chaduli D."/>
            <person name="Cazenave R."/>
            <person name="Ahrendt S."/>
            <person name="Wang J."/>
            <person name="Lipzen A."/>
            <person name="Daum C."/>
            <person name="Barry K."/>
            <person name="Grigoriev I.V."/>
            <person name="Favel A."/>
            <person name="Rosso M.N."/>
            <person name="Martin F."/>
        </authorList>
    </citation>
    <scope>NUCLEOTIDE SEQUENCE [LARGE SCALE GENOMIC DNA]</scope>
    <source>
        <strain evidence="2 3">CIRM-BRFM 2984</strain>
    </source>
</reference>
<feature type="region of interest" description="Disordered" evidence="1">
    <location>
        <begin position="1"/>
        <end position="113"/>
    </location>
</feature>
<evidence type="ECO:0000313" key="2">
    <source>
        <dbReference type="EMBL" id="KAK7025290.1"/>
    </source>
</evidence>
<organism evidence="2 3">
    <name type="scientific">Favolaschia claudopus</name>
    <dbReference type="NCBI Taxonomy" id="2862362"/>
    <lineage>
        <taxon>Eukaryota</taxon>
        <taxon>Fungi</taxon>
        <taxon>Dikarya</taxon>
        <taxon>Basidiomycota</taxon>
        <taxon>Agaricomycotina</taxon>
        <taxon>Agaricomycetes</taxon>
        <taxon>Agaricomycetidae</taxon>
        <taxon>Agaricales</taxon>
        <taxon>Marasmiineae</taxon>
        <taxon>Mycenaceae</taxon>
        <taxon>Favolaschia</taxon>
    </lineage>
</organism>
<feature type="compositionally biased region" description="Basic and acidic residues" evidence="1">
    <location>
        <begin position="92"/>
        <end position="102"/>
    </location>
</feature>
<dbReference type="EMBL" id="JAWWNJ010000034">
    <property type="protein sequence ID" value="KAK7025290.1"/>
    <property type="molecule type" value="Genomic_DNA"/>
</dbReference>
<name>A0AAW0BHP9_9AGAR</name>
<accession>A0AAW0BHP9</accession>
<feature type="compositionally biased region" description="Basic and acidic residues" evidence="1">
    <location>
        <begin position="60"/>
        <end position="73"/>
    </location>
</feature>
<dbReference type="AlphaFoldDB" id="A0AAW0BHP9"/>
<keyword evidence="3" id="KW-1185">Reference proteome</keyword>
<evidence type="ECO:0000256" key="1">
    <source>
        <dbReference type="SAM" id="MobiDB-lite"/>
    </source>
</evidence>
<gene>
    <name evidence="2" type="ORF">R3P38DRAFT_3356428</name>
</gene>
<sequence length="273" mass="30106">MDEVGMNAAAIIPPGGQRWSVHRGEIDSEGHRGKKKRRGTATGVWACVDKPYARGGGDVPDERKPSHNEKAGSDDGYETQDEEALSRGAVPCEEREGAVARGEEEDAPTRIRSAVRERHTVVCEDQEGAVARGEEEEDAPTRIRSAVRERHTVVCEDQEGAVARGEEEDMTSRRESTAHGMRGTPSRVTKKRAIRQSEKDGAPTYTKVACTGEKWRQKGAVAQGEEEDMLARESAVRPGEGRERCLTRWRRQGGAFDLRCRRGEQEVQGGTRG</sequence>
<protein>
    <submittedName>
        <fullName evidence="2">Uncharacterized protein</fullName>
    </submittedName>
</protein>
<proteinExistence type="predicted"/>